<protein>
    <recommendedName>
        <fullName evidence="4">Prion-inhibition and propagation HeLo domain-containing protein</fullName>
    </recommendedName>
</protein>
<comment type="caution">
    <text evidence="2">The sequence shown here is derived from an EMBL/GenBank/DDBJ whole genome shotgun (WGS) entry which is preliminary data.</text>
</comment>
<dbReference type="AlphaFoldDB" id="A0A9W8N8T5"/>
<evidence type="ECO:0000313" key="2">
    <source>
        <dbReference type="EMBL" id="KAJ3562864.1"/>
    </source>
</evidence>
<evidence type="ECO:0000256" key="1">
    <source>
        <dbReference type="SAM" id="MobiDB-lite"/>
    </source>
</evidence>
<name>A0A9W8N8T5_9PEZI</name>
<sequence length="168" mass="19019">MDPGTITKLTLMGVSVFAKTVDTCIAAYKAYKISASFGEDWVAADRRFTIQLAKLKTLSQTPISWFENDFRNEQDELTIAVKMQLVDIEGHFIKCRNIIKKYHKQGVNNCLPNQCILNSRLTTINIEKALGYQEDKAQELLEEQGQKNSQQPLPKPGKKSAPLRKLAF</sequence>
<dbReference type="EMBL" id="JANPWZ010001840">
    <property type="protein sequence ID" value="KAJ3562864.1"/>
    <property type="molecule type" value="Genomic_DNA"/>
</dbReference>
<keyword evidence="3" id="KW-1185">Reference proteome</keyword>
<organism evidence="2 3">
    <name type="scientific">Xylaria arbuscula</name>
    <dbReference type="NCBI Taxonomy" id="114810"/>
    <lineage>
        <taxon>Eukaryota</taxon>
        <taxon>Fungi</taxon>
        <taxon>Dikarya</taxon>
        <taxon>Ascomycota</taxon>
        <taxon>Pezizomycotina</taxon>
        <taxon>Sordariomycetes</taxon>
        <taxon>Xylariomycetidae</taxon>
        <taxon>Xylariales</taxon>
        <taxon>Xylariaceae</taxon>
        <taxon>Xylaria</taxon>
    </lineage>
</organism>
<proteinExistence type="predicted"/>
<reference evidence="2" key="1">
    <citation type="submission" date="2022-07" db="EMBL/GenBank/DDBJ databases">
        <title>Genome Sequence of Xylaria arbuscula.</title>
        <authorList>
            <person name="Buettner E."/>
        </authorList>
    </citation>
    <scope>NUCLEOTIDE SEQUENCE</scope>
    <source>
        <strain evidence="2">VT107</strain>
    </source>
</reference>
<gene>
    <name evidence="2" type="ORF">NPX13_g8400</name>
</gene>
<feature type="region of interest" description="Disordered" evidence="1">
    <location>
        <begin position="140"/>
        <end position="168"/>
    </location>
</feature>
<evidence type="ECO:0000313" key="3">
    <source>
        <dbReference type="Proteomes" id="UP001148614"/>
    </source>
</evidence>
<accession>A0A9W8N8T5</accession>
<feature type="compositionally biased region" description="Basic residues" evidence="1">
    <location>
        <begin position="156"/>
        <end position="168"/>
    </location>
</feature>
<evidence type="ECO:0008006" key="4">
    <source>
        <dbReference type="Google" id="ProtNLM"/>
    </source>
</evidence>
<dbReference type="Proteomes" id="UP001148614">
    <property type="component" value="Unassembled WGS sequence"/>
</dbReference>